<keyword evidence="7 12" id="KW-0472">Membrane</keyword>
<evidence type="ECO:0000256" key="8">
    <source>
        <dbReference type="ARBA" id="ARBA00023180"/>
    </source>
</evidence>
<evidence type="ECO:0000256" key="4">
    <source>
        <dbReference type="ARBA" id="ARBA00022622"/>
    </source>
</evidence>
<feature type="compositionally biased region" description="Acidic residues" evidence="13">
    <location>
        <begin position="518"/>
        <end position="528"/>
    </location>
</feature>
<evidence type="ECO:0000313" key="15">
    <source>
        <dbReference type="EMBL" id="KAK7873437.1"/>
    </source>
</evidence>
<keyword evidence="6 12" id="KW-0654">Proteoglycan</keyword>
<dbReference type="AlphaFoldDB" id="A0AAN9WB73"/>
<evidence type="ECO:0000256" key="3">
    <source>
        <dbReference type="ARBA" id="ARBA00022475"/>
    </source>
</evidence>
<accession>A0AAN9WB73</accession>
<dbReference type="GO" id="GO:0005886">
    <property type="term" value="C:plasma membrane"/>
    <property type="evidence" value="ECO:0007669"/>
    <property type="project" value="UniProtKB-SubCell"/>
</dbReference>
<comment type="subcellular location">
    <subcellularLocation>
        <location evidence="1 12">Cell membrane</location>
        <topology evidence="1 12">Lipid-anchor</topology>
        <topology evidence="1 12">GPI-anchor</topology>
    </subcellularLocation>
</comment>
<keyword evidence="9 12" id="KW-0357">Heparan sulfate</keyword>
<evidence type="ECO:0000256" key="2">
    <source>
        <dbReference type="ARBA" id="ARBA00010260"/>
    </source>
</evidence>
<comment type="similarity">
    <text evidence="2 11">Belongs to the glypican family.</text>
</comment>
<name>A0AAN9WB73_9ORTH</name>
<gene>
    <name evidence="15" type="ORF">R5R35_000220</name>
</gene>
<evidence type="ECO:0000256" key="14">
    <source>
        <dbReference type="SAM" id="SignalP"/>
    </source>
</evidence>
<keyword evidence="10 12" id="KW-0449">Lipoprotein</keyword>
<keyword evidence="16" id="KW-1185">Reference proteome</keyword>
<comment type="function">
    <text evidence="12">Cell surface proteoglycan.</text>
</comment>
<feature type="region of interest" description="Disordered" evidence="13">
    <location>
        <begin position="496"/>
        <end position="574"/>
    </location>
</feature>
<evidence type="ECO:0000256" key="13">
    <source>
        <dbReference type="SAM" id="MobiDB-lite"/>
    </source>
</evidence>
<organism evidence="15 16">
    <name type="scientific">Gryllus longicercus</name>
    <dbReference type="NCBI Taxonomy" id="2509291"/>
    <lineage>
        <taxon>Eukaryota</taxon>
        <taxon>Metazoa</taxon>
        <taxon>Ecdysozoa</taxon>
        <taxon>Arthropoda</taxon>
        <taxon>Hexapoda</taxon>
        <taxon>Insecta</taxon>
        <taxon>Pterygota</taxon>
        <taxon>Neoptera</taxon>
        <taxon>Polyneoptera</taxon>
        <taxon>Orthoptera</taxon>
        <taxon>Ensifera</taxon>
        <taxon>Gryllidea</taxon>
        <taxon>Grylloidea</taxon>
        <taxon>Gryllidae</taxon>
        <taxon>Gryllinae</taxon>
        <taxon>Gryllus</taxon>
    </lineage>
</organism>
<evidence type="ECO:0000256" key="10">
    <source>
        <dbReference type="ARBA" id="ARBA00023288"/>
    </source>
</evidence>
<comment type="caution">
    <text evidence="15">The sequence shown here is derived from an EMBL/GenBank/DDBJ whole genome shotgun (WGS) entry which is preliminary data.</text>
</comment>
<keyword evidence="8" id="KW-0325">Glycoprotein</keyword>
<dbReference type="GO" id="GO:0005576">
    <property type="term" value="C:extracellular region"/>
    <property type="evidence" value="ECO:0007669"/>
    <property type="project" value="TreeGrafter"/>
</dbReference>
<feature type="signal peptide" evidence="14">
    <location>
        <begin position="1"/>
        <end position="36"/>
    </location>
</feature>
<dbReference type="GO" id="GO:1905475">
    <property type="term" value="P:regulation of protein localization to membrane"/>
    <property type="evidence" value="ECO:0007669"/>
    <property type="project" value="TreeGrafter"/>
</dbReference>
<evidence type="ECO:0000256" key="5">
    <source>
        <dbReference type="ARBA" id="ARBA00022729"/>
    </source>
</evidence>
<dbReference type="GO" id="GO:0009966">
    <property type="term" value="P:regulation of signal transduction"/>
    <property type="evidence" value="ECO:0007669"/>
    <property type="project" value="InterPro"/>
</dbReference>
<evidence type="ECO:0000256" key="12">
    <source>
        <dbReference type="RuleBase" id="RU003519"/>
    </source>
</evidence>
<dbReference type="EMBL" id="JAZDUA010000014">
    <property type="protein sequence ID" value="KAK7873437.1"/>
    <property type="molecule type" value="Genomic_DNA"/>
</dbReference>
<evidence type="ECO:0000256" key="1">
    <source>
        <dbReference type="ARBA" id="ARBA00004609"/>
    </source>
</evidence>
<feature type="compositionally biased region" description="Basic and acidic residues" evidence="13">
    <location>
        <begin position="547"/>
        <end position="561"/>
    </location>
</feature>
<keyword evidence="5 14" id="KW-0732">Signal</keyword>
<keyword evidence="4 12" id="KW-0336">GPI-anchor</keyword>
<dbReference type="Proteomes" id="UP001378592">
    <property type="component" value="Unassembled WGS sequence"/>
</dbReference>
<dbReference type="GO" id="GO:0009986">
    <property type="term" value="C:cell surface"/>
    <property type="evidence" value="ECO:0007669"/>
    <property type="project" value="TreeGrafter"/>
</dbReference>
<dbReference type="GO" id="GO:0016477">
    <property type="term" value="P:cell migration"/>
    <property type="evidence" value="ECO:0007669"/>
    <property type="project" value="TreeGrafter"/>
</dbReference>
<evidence type="ECO:0000256" key="11">
    <source>
        <dbReference type="RuleBase" id="RU003518"/>
    </source>
</evidence>
<feature type="region of interest" description="Disordered" evidence="13">
    <location>
        <begin position="356"/>
        <end position="388"/>
    </location>
</feature>
<evidence type="ECO:0000256" key="6">
    <source>
        <dbReference type="ARBA" id="ARBA00022974"/>
    </source>
</evidence>
<dbReference type="GO" id="GO:0045202">
    <property type="term" value="C:synapse"/>
    <property type="evidence" value="ECO:0007669"/>
    <property type="project" value="TreeGrafter"/>
</dbReference>
<dbReference type="Pfam" id="PF01153">
    <property type="entry name" value="Glypican"/>
    <property type="match status" value="1"/>
</dbReference>
<evidence type="ECO:0000256" key="9">
    <source>
        <dbReference type="ARBA" id="ARBA00023207"/>
    </source>
</evidence>
<reference evidence="15 16" key="1">
    <citation type="submission" date="2024-03" db="EMBL/GenBank/DDBJ databases">
        <title>The genome assembly and annotation of the cricket Gryllus longicercus Weissman &amp; Gray.</title>
        <authorList>
            <person name="Szrajer S."/>
            <person name="Gray D."/>
            <person name="Ylla G."/>
        </authorList>
    </citation>
    <scope>NUCLEOTIDE SEQUENCE [LARGE SCALE GENOMIC DNA]</scope>
    <source>
        <strain evidence="15">DAG 2021-001</strain>
        <tissue evidence="15">Whole body minus gut</tissue>
    </source>
</reference>
<dbReference type="PANTHER" id="PTHR10822">
    <property type="entry name" value="GLYPICAN"/>
    <property type="match status" value="1"/>
</dbReference>
<dbReference type="PANTHER" id="PTHR10822:SF30">
    <property type="entry name" value="DALLY-LIKE, ISOFORM A"/>
    <property type="match status" value="1"/>
</dbReference>
<evidence type="ECO:0000256" key="7">
    <source>
        <dbReference type="ARBA" id="ARBA00023136"/>
    </source>
</evidence>
<dbReference type="InterPro" id="IPR001863">
    <property type="entry name" value="Glypican"/>
</dbReference>
<evidence type="ECO:0000313" key="16">
    <source>
        <dbReference type="Proteomes" id="UP001378592"/>
    </source>
</evidence>
<evidence type="ECO:0008006" key="17">
    <source>
        <dbReference type="Google" id="ProtNLM"/>
    </source>
</evidence>
<sequence>MAGADGGVSRRARRPAPLRWMALCALAALLPALAHGGDICANVRYSYEKGLGSGSMPKDTLKGGGGSEVRICAREPSCCTPEMERRLTVRSRREFDRALAAALAPLAETLRARATRFDEYFKTMLSTSKRDFHDMFRRTYGIIYEQNSFVFTDLFDELERYYLKGRVDLEEALDNFFSTLYQKMFTVINAQYRFDDSYLRCVGEHMAELKPFGDVPAKLSVQLRRAFVATRTFAQSLSIASDAVTNMAKIPPSPECLRALTKMSGCPTCTGLVEVKACNNYCINVMKGCLTYHTQLNNEWNAFVDALDQLVERLKGPFNIEIVVNPINIKISEAIMNFQESGSEVSHRVFQGCGKPKLGRRRRRDTTELDFGRHSHRPGNHRDREETEDEVTLETLVKDIRVKVNDTRQFWANLPYQVCNDDEVAASPALDDSCWNGEKKARYEVQVSKEQRANPEVSVDPSRESVHLNEQLYVLRTLISKLKSAYVGRDVEWIDNEDSTYGSGSGSGDGGTDRNDPDNDSEPEGSGDDDYHDRRYGGYDPSSGRPDPNRPHDPRNNHPDHPSGPGSSGATHSRLSPARAVSSYLLPIVVVWFGGLFSDWL</sequence>
<proteinExistence type="inferred from homology"/>
<protein>
    <recommendedName>
        <fullName evidence="17">Glypican-6</fullName>
    </recommendedName>
</protein>
<keyword evidence="3" id="KW-1003">Cell membrane</keyword>
<feature type="chain" id="PRO_5042817893" description="Glypican-6" evidence="14">
    <location>
        <begin position="37"/>
        <end position="601"/>
    </location>
</feature>
<dbReference type="GO" id="GO:0098552">
    <property type="term" value="C:side of membrane"/>
    <property type="evidence" value="ECO:0007669"/>
    <property type="project" value="UniProtKB-KW"/>
</dbReference>